<accession>A0A0T5NWL1</accession>
<dbReference type="Pfam" id="PF14237">
    <property type="entry name" value="GYF_2"/>
    <property type="match status" value="1"/>
</dbReference>
<proteinExistence type="predicted"/>
<dbReference type="SUPFAM" id="SSF81901">
    <property type="entry name" value="HCP-like"/>
    <property type="match status" value="3"/>
</dbReference>
<dbReference type="InterPro" id="IPR006597">
    <property type="entry name" value="Sel1-like"/>
</dbReference>
<dbReference type="AlphaFoldDB" id="A0A0T5NWL1"/>
<evidence type="ECO:0000259" key="1">
    <source>
        <dbReference type="Pfam" id="PF14237"/>
    </source>
</evidence>
<keyword evidence="3" id="KW-1185">Reference proteome</keyword>
<name>A0A0T5NWL1_9RHOB</name>
<dbReference type="GO" id="GO:0036503">
    <property type="term" value="P:ERAD pathway"/>
    <property type="evidence" value="ECO:0007669"/>
    <property type="project" value="TreeGrafter"/>
</dbReference>
<dbReference type="Pfam" id="PF08238">
    <property type="entry name" value="Sel1"/>
    <property type="match status" value="7"/>
</dbReference>
<dbReference type="InterPro" id="IPR050767">
    <property type="entry name" value="Sel1_AlgK"/>
</dbReference>
<dbReference type="PATRIC" id="fig|1641875.4.peg.4065"/>
<gene>
    <name evidence="2" type="ORF">XM53_08325</name>
</gene>
<dbReference type="Proteomes" id="UP000051295">
    <property type="component" value="Unassembled WGS sequence"/>
</dbReference>
<dbReference type="STRING" id="1641875.XM53_08325"/>
<dbReference type="PANTHER" id="PTHR11102">
    <property type="entry name" value="SEL-1-LIKE PROTEIN"/>
    <property type="match status" value="1"/>
</dbReference>
<dbReference type="InterPro" id="IPR011990">
    <property type="entry name" value="TPR-like_helical_dom_sf"/>
</dbReference>
<comment type="caution">
    <text evidence="2">The sequence shown here is derived from an EMBL/GenBank/DDBJ whole genome shotgun (WGS) entry which is preliminary data.</text>
</comment>
<reference evidence="2 3" key="1">
    <citation type="submission" date="2015-04" db="EMBL/GenBank/DDBJ databases">
        <title>The draft genome sequence of Roseovarius sp.R12b.</title>
        <authorList>
            <person name="Li G."/>
            <person name="Lai Q."/>
            <person name="Shao Z."/>
            <person name="Yan P."/>
        </authorList>
    </citation>
    <scope>NUCLEOTIDE SEQUENCE [LARGE SCALE GENOMIC DNA]</scope>
    <source>
        <strain evidence="2 3">R12B</strain>
    </source>
</reference>
<protein>
    <recommendedName>
        <fullName evidence="1">GYF domain-containing protein</fullName>
    </recommendedName>
</protein>
<dbReference type="Gene3D" id="1.25.40.10">
    <property type="entry name" value="Tetratricopeptide repeat domain"/>
    <property type="match status" value="1"/>
</dbReference>
<organism evidence="2 3">
    <name type="scientific">Roseovarius atlanticus</name>
    <dbReference type="NCBI Taxonomy" id="1641875"/>
    <lineage>
        <taxon>Bacteria</taxon>
        <taxon>Pseudomonadati</taxon>
        <taxon>Pseudomonadota</taxon>
        <taxon>Alphaproteobacteria</taxon>
        <taxon>Rhodobacterales</taxon>
        <taxon>Roseobacteraceae</taxon>
        <taxon>Roseovarius</taxon>
    </lineage>
</organism>
<dbReference type="InterPro" id="IPR025640">
    <property type="entry name" value="GYF_2"/>
</dbReference>
<dbReference type="SMART" id="SM00671">
    <property type="entry name" value="SEL1"/>
    <property type="match status" value="7"/>
</dbReference>
<dbReference type="EMBL" id="LAXJ01000007">
    <property type="protein sequence ID" value="KRS13142.1"/>
    <property type="molecule type" value="Genomic_DNA"/>
</dbReference>
<sequence>MGIAMTKTDFLRPMRAHIVAVIVGLALALALTVPAGMAEAQSSSSVTVNGVKITITGGGSQSISTTSSGAEIVIDGREIVIDGTTISLDGSSVDSGEFEEVEIIVEGNTTRIVVDGREVITSTRSGAPSNDGDGELSEAAKLNNLGVAYYRGDGVEQSFEKAIEYYEQAMALGSTIAADNLANMFWYGVEGIPEDEPRAVGYAKVAVEDDHPNSVYIMGIAYLQAITVEKDVDLALELLNRAGDEERTDALNQLGVEYARGEHVPKDDAKAAAYYLRAADLGNRVSQSNYAWFRWQGRGGEKDAAEALRYALMSAEQGNTSATYLAGVIYYHGGEGVEVNMAEAARMFEVAALDGHPTAAFNLGVMYRDGDGVEKSLDRAIEWMQVALDRGHEDAAGELERLKKSRGEAQPPQEAIWWFAEGQQQVGPMTLNDLRAEMAAGRVGDQTLVWRKGMTDWAMAGSIGELAQ</sequence>
<evidence type="ECO:0000313" key="2">
    <source>
        <dbReference type="EMBL" id="KRS13142.1"/>
    </source>
</evidence>
<evidence type="ECO:0000313" key="3">
    <source>
        <dbReference type="Proteomes" id="UP000051295"/>
    </source>
</evidence>
<feature type="domain" description="GYF" evidence="1">
    <location>
        <begin position="417"/>
        <end position="466"/>
    </location>
</feature>
<dbReference type="PANTHER" id="PTHR11102:SF160">
    <property type="entry name" value="ERAD-ASSOCIATED E3 UBIQUITIN-PROTEIN LIGASE COMPONENT HRD3"/>
    <property type="match status" value="1"/>
</dbReference>